<dbReference type="PANTHER" id="PTHR13887:SF41">
    <property type="entry name" value="THIOREDOXIN SUPERFAMILY PROTEIN"/>
    <property type="match status" value="1"/>
</dbReference>
<feature type="domain" description="DSBA-like thioredoxin" evidence="1">
    <location>
        <begin position="3"/>
        <end position="202"/>
    </location>
</feature>
<dbReference type="Gene3D" id="3.40.30.10">
    <property type="entry name" value="Glutaredoxin"/>
    <property type="match status" value="1"/>
</dbReference>
<gene>
    <name evidence="2" type="ORF">UFOPK2275_00952</name>
</gene>
<organism evidence="2">
    <name type="scientific">freshwater metagenome</name>
    <dbReference type="NCBI Taxonomy" id="449393"/>
    <lineage>
        <taxon>unclassified sequences</taxon>
        <taxon>metagenomes</taxon>
        <taxon>ecological metagenomes</taxon>
    </lineage>
</organism>
<dbReference type="AlphaFoldDB" id="A0A6J6M4V6"/>
<dbReference type="SUPFAM" id="SSF52833">
    <property type="entry name" value="Thioredoxin-like"/>
    <property type="match status" value="1"/>
</dbReference>
<dbReference type="Pfam" id="PF01323">
    <property type="entry name" value="DSBA"/>
    <property type="match status" value="1"/>
</dbReference>
<evidence type="ECO:0000313" key="2">
    <source>
        <dbReference type="EMBL" id="CAB4668932.1"/>
    </source>
</evidence>
<proteinExistence type="predicted"/>
<dbReference type="InterPro" id="IPR001853">
    <property type="entry name" value="DSBA-like_thioredoxin_dom"/>
</dbReference>
<name>A0A6J6M4V6_9ZZZZ</name>
<dbReference type="CDD" id="cd03024">
    <property type="entry name" value="DsbA_FrnE"/>
    <property type="match status" value="1"/>
</dbReference>
<dbReference type="EMBL" id="CAEZWQ010000121">
    <property type="protein sequence ID" value="CAB4668932.1"/>
    <property type="molecule type" value="Genomic_DNA"/>
</dbReference>
<dbReference type="PANTHER" id="PTHR13887">
    <property type="entry name" value="GLUTATHIONE S-TRANSFERASE KAPPA"/>
    <property type="match status" value="1"/>
</dbReference>
<evidence type="ECO:0000259" key="1">
    <source>
        <dbReference type="Pfam" id="PF01323"/>
    </source>
</evidence>
<dbReference type="GO" id="GO:0016491">
    <property type="term" value="F:oxidoreductase activity"/>
    <property type="evidence" value="ECO:0007669"/>
    <property type="project" value="InterPro"/>
</dbReference>
<reference evidence="2" key="1">
    <citation type="submission" date="2020-05" db="EMBL/GenBank/DDBJ databases">
        <authorList>
            <person name="Chiriac C."/>
            <person name="Salcher M."/>
            <person name="Ghai R."/>
            <person name="Kavagutti S V."/>
        </authorList>
    </citation>
    <scope>NUCLEOTIDE SEQUENCE</scope>
</reference>
<sequence length="216" mass="24109">MIIDVWSDVVCPWCFIGKRRLEKALEQFEHKDEITVRHRAFELAPDATEIMPTSKLLAEKYRVSPQDVEAMQANVCAIADGEGLCYNLDETLSGNTFDAHRLLLWAATLGKQDELLEAMYSSYFEKSLPLFSHLDLCFVAESVGMASVDVMNILESDQFKSEAIADRELATQLGATGVPFFVVDMKYAISGAQPLEAFVQTINTAWSERTGIDAKI</sequence>
<protein>
    <submittedName>
        <fullName evidence="2">Unannotated protein</fullName>
    </submittedName>
</protein>
<dbReference type="InterPro" id="IPR036249">
    <property type="entry name" value="Thioredoxin-like_sf"/>
</dbReference>
<accession>A0A6J6M4V6</accession>